<dbReference type="Gene3D" id="1.25.40.10">
    <property type="entry name" value="Tetratricopeptide repeat domain"/>
    <property type="match status" value="2"/>
</dbReference>
<evidence type="ECO:0000313" key="3">
    <source>
        <dbReference type="Proteomes" id="UP000586042"/>
    </source>
</evidence>
<keyword evidence="3" id="KW-1185">Reference proteome</keyword>
<dbReference type="AlphaFoldDB" id="A0A7Y6IHE5"/>
<reference evidence="2 3" key="1">
    <citation type="submission" date="2020-06" db="EMBL/GenBank/DDBJ databases">
        <title>Nonomuraea sp. SMC257, a novel actinomycete isolated from soil.</title>
        <authorList>
            <person name="Chanama M."/>
        </authorList>
    </citation>
    <scope>NUCLEOTIDE SEQUENCE [LARGE SCALE GENOMIC DNA]</scope>
    <source>
        <strain evidence="2 3">SMC257</strain>
    </source>
</reference>
<keyword evidence="1" id="KW-0802">TPR repeat</keyword>
<evidence type="ECO:0000256" key="1">
    <source>
        <dbReference type="PROSITE-ProRule" id="PRU00339"/>
    </source>
</evidence>
<dbReference type="EMBL" id="JABWGN010000027">
    <property type="protein sequence ID" value="NUW38151.1"/>
    <property type="molecule type" value="Genomic_DNA"/>
</dbReference>
<dbReference type="RefSeq" id="WP_175595591.1">
    <property type="nucleotide sequence ID" value="NZ_JABWGN010000027.1"/>
</dbReference>
<gene>
    <name evidence="2" type="ORF">HTZ77_43155</name>
</gene>
<sequence>MRSLVLAGGVVLAGALVFTAVAVSAPPARPAAPPRQAAPFTETLQARLKRLPGDHRGWAGLGLQYVDQARVTGDPSYYVKAEGALATAARLAPEDDAVLTGRAALAAGRHEFSDAVRLAERATAVNPYGAAAYGVLADARTQLGDLSGARRAVDRMMGLRPGVASFARASYAAELRGDQKDARAFLQYALDDAYTPADVAYVRYYLGELALHSGDLREAGDQYGRALAADPAYTPALAGQARVTALGGRLTEALTLYEGVVRRLPLPQYLIEQGETAAKAGRPADWTLLRAQRGLLESAGVRDDLTWAEFEADHGDPRQAVRHARAEYARNPNLVAADALAWALFRAGDAKAALPYAVKATSTRWRNPLLRHHRARIEQALGRGRANAADLTARPGFDPSLPALARFS</sequence>
<dbReference type="Proteomes" id="UP000586042">
    <property type="component" value="Unassembled WGS sequence"/>
</dbReference>
<comment type="caution">
    <text evidence="2">The sequence shown here is derived from an EMBL/GenBank/DDBJ whole genome shotgun (WGS) entry which is preliminary data.</text>
</comment>
<organism evidence="2 3">
    <name type="scientific">Nonomuraea montanisoli</name>
    <dbReference type="NCBI Taxonomy" id="2741721"/>
    <lineage>
        <taxon>Bacteria</taxon>
        <taxon>Bacillati</taxon>
        <taxon>Actinomycetota</taxon>
        <taxon>Actinomycetes</taxon>
        <taxon>Streptosporangiales</taxon>
        <taxon>Streptosporangiaceae</taxon>
        <taxon>Nonomuraea</taxon>
    </lineage>
</organism>
<dbReference type="SUPFAM" id="SSF48452">
    <property type="entry name" value="TPR-like"/>
    <property type="match status" value="1"/>
</dbReference>
<protein>
    <submittedName>
        <fullName evidence="2">Tetratricopeptide repeat protein</fullName>
    </submittedName>
</protein>
<dbReference type="InterPro" id="IPR011990">
    <property type="entry name" value="TPR-like_helical_dom_sf"/>
</dbReference>
<proteinExistence type="predicted"/>
<feature type="repeat" description="TPR" evidence="1">
    <location>
        <begin position="200"/>
        <end position="233"/>
    </location>
</feature>
<evidence type="ECO:0000313" key="2">
    <source>
        <dbReference type="EMBL" id="NUW38151.1"/>
    </source>
</evidence>
<dbReference type="PROSITE" id="PS50005">
    <property type="entry name" value="TPR"/>
    <property type="match status" value="1"/>
</dbReference>
<name>A0A7Y6IHE5_9ACTN</name>
<dbReference type="InterPro" id="IPR019734">
    <property type="entry name" value="TPR_rpt"/>
</dbReference>
<accession>A0A7Y6IHE5</accession>